<dbReference type="Pfam" id="PF13380">
    <property type="entry name" value="CoA_binding_2"/>
    <property type="match status" value="1"/>
</dbReference>
<keyword evidence="7" id="KW-1185">Reference proteome</keyword>
<evidence type="ECO:0000256" key="2">
    <source>
        <dbReference type="ARBA" id="ARBA00022598"/>
    </source>
</evidence>
<evidence type="ECO:0000313" key="6">
    <source>
        <dbReference type="EMBL" id="ODR97636.1"/>
    </source>
</evidence>
<dbReference type="Gene3D" id="3.30.470.20">
    <property type="entry name" value="ATP-grasp fold, B domain"/>
    <property type="match status" value="1"/>
</dbReference>
<keyword evidence="2" id="KW-0436">Ligase</keyword>
<dbReference type="InterPro" id="IPR013815">
    <property type="entry name" value="ATP_grasp_subdomain_1"/>
</dbReference>
<organism evidence="6 7">
    <name type="scientific">Methyloceanibacter superfactus</name>
    <dbReference type="NCBI Taxonomy" id="1774969"/>
    <lineage>
        <taxon>Bacteria</taxon>
        <taxon>Pseudomonadati</taxon>
        <taxon>Pseudomonadota</taxon>
        <taxon>Alphaproteobacteria</taxon>
        <taxon>Hyphomicrobiales</taxon>
        <taxon>Hyphomicrobiaceae</taxon>
        <taxon>Methyloceanibacter</taxon>
    </lineage>
</organism>
<dbReference type="InterPro" id="IPR000182">
    <property type="entry name" value="GNAT_dom"/>
</dbReference>
<dbReference type="Gene3D" id="3.40.630.30">
    <property type="match status" value="1"/>
</dbReference>
<feature type="domain" description="N-acetyltransferase" evidence="5">
    <location>
        <begin position="740"/>
        <end position="896"/>
    </location>
</feature>
<dbReference type="OrthoDB" id="9807426at2"/>
<evidence type="ECO:0000256" key="4">
    <source>
        <dbReference type="ARBA" id="ARBA00022840"/>
    </source>
</evidence>
<protein>
    <submittedName>
        <fullName evidence="6">GCN5 family acetyltransferase</fullName>
    </submittedName>
</protein>
<dbReference type="AlphaFoldDB" id="A0A1E3VXJ3"/>
<dbReference type="PANTHER" id="PTHR43334">
    <property type="entry name" value="ACETATE--COA LIGASE [ADP-FORMING]"/>
    <property type="match status" value="1"/>
</dbReference>
<dbReference type="InterPro" id="IPR016102">
    <property type="entry name" value="Succinyl-CoA_synth-like"/>
</dbReference>
<dbReference type="PROSITE" id="PS51186">
    <property type="entry name" value="GNAT"/>
    <property type="match status" value="1"/>
</dbReference>
<dbReference type="GO" id="GO:0016747">
    <property type="term" value="F:acyltransferase activity, transferring groups other than amino-acyl groups"/>
    <property type="evidence" value="ECO:0007669"/>
    <property type="project" value="InterPro"/>
</dbReference>
<dbReference type="Gene3D" id="3.40.50.261">
    <property type="entry name" value="Succinyl-CoA synthetase domains"/>
    <property type="match status" value="2"/>
</dbReference>
<evidence type="ECO:0000256" key="3">
    <source>
        <dbReference type="ARBA" id="ARBA00022741"/>
    </source>
</evidence>
<dbReference type="Pfam" id="PF13607">
    <property type="entry name" value="Succ_CoA_lig"/>
    <property type="match status" value="1"/>
</dbReference>
<dbReference type="SUPFAM" id="SSF51735">
    <property type="entry name" value="NAD(P)-binding Rossmann-fold domains"/>
    <property type="match status" value="1"/>
</dbReference>
<keyword evidence="3" id="KW-0547">Nucleotide-binding</keyword>
<proteinExistence type="predicted"/>
<dbReference type="CDD" id="cd04301">
    <property type="entry name" value="NAT_SF"/>
    <property type="match status" value="1"/>
</dbReference>
<dbReference type="Pfam" id="PF00583">
    <property type="entry name" value="Acetyltransf_1"/>
    <property type="match status" value="1"/>
</dbReference>
<evidence type="ECO:0000256" key="1">
    <source>
        <dbReference type="ARBA" id="ARBA00022532"/>
    </source>
</evidence>
<dbReference type="InterPro" id="IPR032875">
    <property type="entry name" value="Succ_CoA_lig_flav_dom"/>
</dbReference>
<dbReference type="InterPro" id="IPR016181">
    <property type="entry name" value="Acyl_CoA_acyltransferase"/>
</dbReference>
<dbReference type="Pfam" id="PF13549">
    <property type="entry name" value="ATP-grasp_5"/>
    <property type="match status" value="1"/>
</dbReference>
<keyword evidence="6" id="KW-0808">Transferase</keyword>
<dbReference type="GO" id="GO:0016874">
    <property type="term" value="F:ligase activity"/>
    <property type="evidence" value="ECO:0007669"/>
    <property type="project" value="UniProtKB-KW"/>
</dbReference>
<comment type="caution">
    <text evidence="6">The sequence shown here is derived from an EMBL/GenBank/DDBJ whole genome shotgun (WGS) entry which is preliminary data.</text>
</comment>
<reference evidence="6 7" key="1">
    <citation type="journal article" date="2016" name="Environ. Microbiol.">
        <title>New Methyloceanibacter diversity from North Sea sediments includes methanotroph containing solely the soluble methane monooxygenase.</title>
        <authorList>
            <person name="Vekeman B."/>
            <person name="Kerckhof F.M."/>
            <person name="Cremers G."/>
            <person name="de Vos P."/>
            <person name="Vandamme P."/>
            <person name="Boon N."/>
            <person name="Op den Camp H.J."/>
            <person name="Heylen K."/>
        </authorList>
    </citation>
    <scope>NUCLEOTIDE SEQUENCE [LARGE SCALE GENOMIC DNA]</scope>
    <source>
        <strain evidence="6 7">R-67175</strain>
    </source>
</reference>
<dbReference type="Gene3D" id="3.30.1490.20">
    <property type="entry name" value="ATP-grasp fold, A domain"/>
    <property type="match status" value="1"/>
</dbReference>
<dbReference type="GO" id="GO:0005524">
    <property type="term" value="F:ATP binding"/>
    <property type="evidence" value="ECO:0007669"/>
    <property type="project" value="UniProtKB-KW"/>
</dbReference>
<dbReference type="Proteomes" id="UP000094472">
    <property type="component" value="Unassembled WGS sequence"/>
</dbReference>
<dbReference type="GO" id="GO:0006099">
    <property type="term" value="P:tricarboxylic acid cycle"/>
    <property type="evidence" value="ECO:0007669"/>
    <property type="project" value="UniProtKB-KW"/>
</dbReference>
<dbReference type="InterPro" id="IPR036291">
    <property type="entry name" value="NAD(P)-bd_dom_sf"/>
</dbReference>
<dbReference type="SUPFAM" id="SSF56059">
    <property type="entry name" value="Glutathione synthetase ATP-binding domain-like"/>
    <property type="match status" value="1"/>
</dbReference>
<evidence type="ECO:0000313" key="7">
    <source>
        <dbReference type="Proteomes" id="UP000094472"/>
    </source>
</evidence>
<keyword evidence="1" id="KW-0816">Tricarboxylic acid cycle</keyword>
<evidence type="ECO:0000259" key="5">
    <source>
        <dbReference type="PROSITE" id="PS51186"/>
    </source>
</evidence>
<gene>
    <name evidence="6" type="ORF">AUC69_11030</name>
</gene>
<name>A0A1E3VXJ3_9HYPH</name>
<dbReference type="Gene3D" id="3.40.50.720">
    <property type="entry name" value="NAD(P)-binding Rossmann-like Domain"/>
    <property type="match status" value="1"/>
</dbReference>
<dbReference type="SMART" id="SM00881">
    <property type="entry name" value="CoA_binding"/>
    <property type="match status" value="1"/>
</dbReference>
<keyword evidence="4" id="KW-0067">ATP-binding</keyword>
<dbReference type="RefSeq" id="WP_069441726.1">
    <property type="nucleotide sequence ID" value="NZ_LPWF01000025.1"/>
</dbReference>
<accession>A0A1E3VXJ3</accession>
<dbReference type="EMBL" id="LPWF01000025">
    <property type="protein sequence ID" value="ODR97636.1"/>
    <property type="molecule type" value="Genomic_DNA"/>
</dbReference>
<sequence length="901" mass="97076">MTVRNLEHVLRPRSVVVIGASDEPGSVGATLTENILSGGFQGEVYLVNPHHAAVAGHECFKSVTSLPAAPELAVIATPPDTVPPIIEELGKKGTRAAVVITAGLSAALKQAMLDAARPYCLRLIGPNCLGISVPELGLSANFGLNHPRAGKLAFLSQSGALMTGILDWAAARDIGFSYVVSMGDMTDVDVGDLLDFLAADVSTSSILLYLETIPAARKFMSAARSAARAKPVIVIKSGRNAEAARAAATHTGALAGSDAAVSAAFRRAGLVRVEELEELFTAAETLSTVKPVQGNKLLIVTNGGGAGVLAVDDLMRLDGKLAPLSDGLVTALDAVLPANWSRANPIDIIGDATPDRYKATLKAVLNDVTADGILVMNCPTALASSTEAAQAVLDAVHEAPHPKSLPPLLTNWLGAEAAAGGRKKFHDAGIPSYESPNDAIKGFFYLWQYTKAQEALMRTPPKTTSHTNIADEAARAIMRTAVKAGRTVLTEPEAKAVLSAFGIPTVATRVAATPEEVETIAHALLQQAESVVVKILSDDISHKSDVGGVRLGLRTPAEARHAAERMHLRTREVCPNANVQGFTVQPMVMRKQAHELLMGVYEDQLFGPMILFGAGGTATEIIRDTAVALPPLDTVLARELMAQTRIYKLLEGYREPPAADLGGDRRRLVRLSQLVVDCPAVKELDINPLIADETGVIAVDARIRIDPKEVEKDGPNPRLAIRPYPNQWERWTETADGERILIRPIRPADEHLYGAFVDKLSPEDIRFRFLAPRKEFSHKFIARFTQIDYARAMAFVAVDKDETELYGVARLAADPDYANGEYAIIVRSDLKGTGIGWILMRHLIRYAEREGLQELNGEVLEQNTRMLDMCRALGFEIRADPEDMSLRKVRLRLPTPIQDAA</sequence>
<dbReference type="InterPro" id="IPR003781">
    <property type="entry name" value="CoA-bd"/>
</dbReference>
<dbReference type="SUPFAM" id="SSF52210">
    <property type="entry name" value="Succinyl-CoA synthetase domains"/>
    <property type="match status" value="2"/>
</dbReference>
<dbReference type="SUPFAM" id="SSF55729">
    <property type="entry name" value="Acyl-CoA N-acyltransferases (Nat)"/>
    <property type="match status" value="1"/>
</dbReference>
<dbReference type="STRING" id="1774969.AUC69_11030"/>
<dbReference type="PANTHER" id="PTHR43334:SF1">
    <property type="entry name" value="3-HYDROXYPROPIONATE--COA LIGASE [ADP-FORMING]"/>
    <property type="match status" value="1"/>
</dbReference>
<dbReference type="InterPro" id="IPR051538">
    <property type="entry name" value="Acyl-CoA_Synth/Transferase"/>
</dbReference>